<keyword evidence="1" id="KW-1185">Reference proteome</keyword>
<organism evidence="1 2">
    <name type="scientific">Globodera rostochiensis</name>
    <name type="common">Golden nematode worm</name>
    <name type="synonym">Heterodera rostochiensis</name>
    <dbReference type="NCBI Taxonomy" id="31243"/>
    <lineage>
        <taxon>Eukaryota</taxon>
        <taxon>Metazoa</taxon>
        <taxon>Ecdysozoa</taxon>
        <taxon>Nematoda</taxon>
        <taxon>Chromadorea</taxon>
        <taxon>Rhabditida</taxon>
        <taxon>Tylenchina</taxon>
        <taxon>Tylenchomorpha</taxon>
        <taxon>Tylenchoidea</taxon>
        <taxon>Heteroderidae</taxon>
        <taxon>Heteroderinae</taxon>
        <taxon>Globodera</taxon>
    </lineage>
</organism>
<reference evidence="2" key="1">
    <citation type="submission" date="2022-11" db="UniProtKB">
        <authorList>
            <consortium name="WormBaseParasite"/>
        </authorList>
    </citation>
    <scope>IDENTIFICATION</scope>
</reference>
<evidence type="ECO:0000313" key="1">
    <source>
        <dbReference type="Proteomes" id="UP000887572"/>
    </source>
</evidence>
<sequence>MGETSSKPAERIRNFPPISHVLAMKGCPEVIDNLNNCLKYKGGHYLSSLRCHCIGSRSNLVSNQKSRRNLICHRCEKQIKFINELCYCPKDSGEKCHHGTSCCDNRKIKAWTSGH</sequence>
<dbReference type="AlphaFoldDB" id="A0A914HRS2"/>
<accession>A0A914HRS2</accession>
<evidence type="ECO:0000313" key="2">
    <source>
        <dbReference type="WBParaSite" id="Gr19_v10_g3642.t1"/>
    </source>
</evidence>
<proteinExistence type="predicted"/>
<dbReference type="WBParaSite" id="Gr19_v10_g3642.t1">
    <property type="protein sequence ID" value="Gr19_v10_g3642.t1"/>
    <property type="gene ID" value="Gr19_v10_g3642"/>
</dbReference>
<protein>
    <submittedName>
        <fullName evidence="2">Uncharacterized protein</fullName>
    </submittedName>
</protein>
<name>A0A914HRS2_GLORO</name>
<dbReference type="Proteomes" id="UP000887572">
    <property type="component" value="Unplaced"/>
</dbReference>